<feature type="non-terminal residue" evidence="2">
    <location>
        <position position="1"/>
    </location>
</feature>
<reference evidence="2 3" key="1">
    <citation type="submission" date="2024-05" db="EMBL/GenBank/DDBJ databases">
        <title>Genome sequencing and assembly of Indian major carp, Cirrhinus mrigala (Hamilton, 1822).</title>
        <authorList>
            <person name="Mohindra V."/>
            <person name="Chowdhury L.M."/>
            <person name="Lal K."/>
            <person name="Jena J.K."/>
        </authorList>
    </citation>
    <scope>NUCLEOTIDE SEQUENCE [LARGE SCALE GENOMIC DNA]</scope>
    <source>
        <strain evidence="2">CM1030</strain>
        <tissue evidence="2">Blood</tissue>
    </source>
</reference>
<feature type="region of interest" description="Disordered" evidence="1">
    <location>
        <begin position="25"/>
        <end position="72"/>
    </location>
</feature>
<evidence type="ECO:0000313" key="2">
    <source>
        <dbReference type="EMBL" id="KAL0175861.1"/>
    </source>
</evidence>
<evidence type="ECO:0000256" key="1">
    <source>
        <dbReference type="SAM" id="MobiDB-lite"/>
    </source>
</evidence>
<dbReference type="EMBL" id="JAMKFB020000014">
    <property type="protein sequence ID" value="KAL0175861.1"/>
    <property type="molecule type" value="Genomic_DNA"/>
</dbReference>
<protein>
    <submittedName>
        <fullName evidence="2">Uncharacterized protein</fullName>
    </submittedName>
</protein>
<organism evidence="2 3">
    <name type="scientific">Cirrhinus mrigala</name>
    <name type="common">Mrigala</name>
    <dbReference type="NCBI Taxonomy" id="683832"/>
    <lineage>
        <taxon>Eukaryota</taxon>
        <taxon>Metazoa</taxon>
        <taxon>Chordata</taxon>
        <taxon>Craniata</taxon>
        <taxon>Vertebrata</taxon>
        <taxon>Euteleostomi</taxon>
        <taxon>Actinopterygii</taxon>
        <taxon>Neopterygii</taxon>
        <taxon>Teleostei</taxon>
        <taxon>Ostariophysi</taxon>
        <taxon>Cypriniformes</taxon>
        <taxon>Cyprinidae</taxon>
        <taxon>Labeoninae</taxon>
        <taxon>Labeonini</taxon>
        <taxon>Cirrhinus</taxon>
    </lineage>
</organism>
<dbReference type="AlphaFoldDB" id="A0ABD0PT85"/>
<comment type="caution">
    <text evidence="2">The sequence shown here is derived from an EMBL/GenBank/DDBJ whole genome shotgun (WGS) entry which is preliminary data.</text>
</comment>
<gene>
    <name evidence="2" type="ORF">M9458_028191</name>
</gene>
<evidence type="ECO:0000313" key="3">
    <source>
        <dbReference type="Proteomes" id="UP001529510"/>
    </source>
</evidence>
<sequence length="72" mass="7817">AAPSFPSVIPQVLRSVHKAGQNYPAWKAANSPDHKPELPMMNPAELSIQRGDSLENVDESSTKDAQENEDSS</sequence>
<name>A0ABD0PT85_CIRMR</name>
<proteinExistence type="predicted"/>
<accession>A0ABD0PT85</accession>
<dbReference type="Proteomes" id="UP001529510">
    <property type="component" value="Unassembled WGS sequence"/>
</dbReference>
<keyword evidence="3" id="KW-1185">Reference proteome</keyword>